<dbReference type="Proteomes" id="UP001142489">
    <property type="component" value="Unassembled WGS sequence"/>
</dbReference>
<sequence length="154" mass="17683">MEDKHQQPDLQFLQDTESTFDKCKVGVPQVPEGLPLKIKQQIQEFSDINQFLQGVMSRFKETLLDEHQLCKEVITLDPATAHPNLWLSKDQKSVRLQSAGQDLRTSWKDLTWALASWAPEASGWEGTGGRWRWRKEGSGPLGSPWPQLRHKRHA</sequence>
<evidence type="ECO:0000256" key="1">
    <source>
        <dbReference type="SAM" id="MobiDB-lite"/>
    </source>
</evidence>
<dbReference type="InterPro" id="IPR043136">
    <property type="entry name" value="B30.2/SPRY_sf"/>
</dbReference>
<dbReference type="InterPro" id="IPR003879">
    <property type="entry name" value="Butyrophylin_SPRY"/>
</dbReference>
<accession>A0A9Q0Y2J3</accession>
<dbReference type="SUPFAM" id="SSF49899">
    <property type="entry name" value="Concanavalin A-like lectins/glucanases"/>
    <property type="match status" value="1"/>
</dbReference>
<dbReference type="InterPro" id="IPR013320">
    <property type="entry name" value="ConA-like_dom_sf"/>
</dbReference>
<dbReference type="Gene3D" id="2.60.120.920">
    <property type="match status" value="1"/>
</dbReference>
<feature type="domain" description="SPRY-associated" evidence="2">
    <location>
        <begin position="74"/>
        <end position="104"/>
    </location>
</feature>
<dbReference type="OrthoDB" id="9426522at2759"/>
<keyword evidence="4" id="KW-1185">Reference proteome</keyword>
<dbReference type="InterPro" id="IPR006574">
    <property type="entry name" value="PRY"/>
</dbReference>
<comment type="caution">
    <text evidence="3">The sequence shown here is derived from an EMBL/GenBank/DDBJ whole genome shotgun (WGS) entry which is preliminary data.</text>
</comment>
<name>A0A9Q0Y2J3_9SAUR</name>
<reference evidence="3" key="1">
    <citation type="journal article" date="2023" name="DNA Res.">
        <title>Chromosome-level genome assembly of Phrynocephalus forsythii using third-generation DNA sequencing and Hi-C analysis.</title>
        <authorList>
            <person name="Qi Y."/>
            <person name="Zhao W."/>
            <person name="Zhao Y."/>
            <person name="Niu C."/>
            <person name="Cao S."/>
            <person name="Zhang Y."/>
        </authorList>
    </citation>
    <scope>NUCLEOTIDE SEQUENCE</scope>
    <source>
        <tissue evidence="3">Muscle</tissue>
    </source>
</reference>
<dbReference type="Pfam" id="PF13765">
    <property type="entry name" value="PRY"/>
    <property type="match status" value="1"/>
</dbReference>
<feature type="region of interest" description="Disordered" evidence="1">
    <location>
        <begin position="122"/>
        <end position="154"/>
    </location>
</feature>
<protein>
    <recommendedName>
        <fullName evidence="2">SPRY-associated domain-containing protein</fullName>
    </recommendedName>
</protein>
<dbReference type="AlphaFoldDB" id="A0A9Q0Y2J3"/>
<evidence type="ECO:0000313" key="4">
    <source>
        <dbReference type="Proteomes" id="UP001142489"/>
    </source>
</evidence>
<evidence type="ECO:0000259" key="2">
    <source>
        <dbReference type="Pfam" id="PF13765"/>
    </source>
</evidence>
<evidence type="ECO:0000313" key="3">
    <source>
        <dbReference type="EMBL" id="KAJ7341255.1"/>
    </source>
</evidence>
<organism evidence="3 4">
    <name type="scientific">Phrynocephalus forsythii</name>
    <dbReference type="NCBI Taxonomy" id="171643"/>
    <lineage>
        <taxon>Eukaryota</taxon>
        <taxon>Metazoa</taxon>
        <taxon>Chordata</taxon>
        <taxon>Craniata</taxon>
        <taxon>Vertebrata</taxon>
        <taxon>Euteleostomi</taxon>
        <taxon>Lepidosauria</taxon>
        <taxon>Squamata</taxon>
        <taxon>Bifurcata</taxon>
        <taxon>Unidentata</taxon>
        <taxon>Episquamata</taxon>
        <taxon>Toxicofera</taxon>
        <taxon>Iguania</taxon>
        <taxon>Acrodonta</taxon>
        <taxon>Agamidae</taxon>
        <taxon>Agaminae</taxon>
        <taxon>Phrynocephalus</taxon>
    </lineage>
</organism>
<gene>
    <name evidence="3" type="ORF">JRQ81_005144</name>
</gene>
<dbReference type="PRINTS" id="PR01407">
    <property type="entry name" value="BUTYPHLNCDUF"/>
</dbReference>
<proteinExistence type="predicted"/>
<dbReference type="EMBL" id="JAPFRF010000002">
    <property type="protein sequence ID" value="KAJ7341255.1"/>
    <property type="molecule type" value="Genomic_DNA"/>
</dbReference>